<dbReference type="NCBIfam" id="NF004123">
    <property type="entry name" value="PRK05610.1"/>
    <property type="match status" value="1"/>
</dbReference>
<name>A0A1F4ZTX0_9BACT</name>
<keyword evidence="4 6" id="KW-0689">Ribosomal protein</keyword>
<dbReference type="SUPFAM" id="SSF50249">
    <property type="entry name" value="Nucleic acid-binding proteins"/>
    <property type="match status" value="1"/>
</dbReference>
<evidence type="ECO:0000256" key="2">
    <source>
        <dbReference type="ARBA" id="ARBA00022730"/>
    </source>
</evidence>
<dbReference type="PANTHER" id="PTHR10744">
    <property type="entry name" value="40S RIBOSOMAL PROTEIN S11 FAMILY MEMBER"/>
    <property type="match status" value="1"/>
</dbReference>
<protein>
    <recommendedName>
        <fullName evidence="6">Small ribosomal subunit protein uS17</fullName>
    </recommendedName>
</protein>
<dbReference type="GO" id="GO:0019843">
    <property type="term" value="F:rRNA binding"/>
    <property type="evidence" value="ECO:0007669"/>
    <property type="project" value="UniProtKB-UniRule"/>
</dbReference>
<dbReference type="GO" id="GO:0006412">
    <property type="term" value="P:translation"/>
    <property type="evidence" value="ECO:0007669"/>
    <property type="project" value="UniProtKB-UniRule"/>
</dbReference>
<evidence type="ECO:0000313" key="7">
    <source>
        <dbReference type="EMBL" id="OGD09276.1"/>
    </source>
</evidence>
<dbReference type="NCBIfam" id="TIGR03635">
    <property type="entry name" value="uS17_bact"/>
    <property type="match status" value="1"/>
</dbReference>
<dbReference type="PANTHER" id="PTHR10744:SF1">
    <property type="entry name" value="SMALL RIBOSOMAL SUBUNIT PROTEIN US17M"/>
    <property type="match status" value="1"/>
</dbReference>
<dbReference type="InterPro" id="IPR019984">
    <property type="entry name" value="Ribosomal_uS17_bact/chlr"/>
</dbReference>
<comment type="subunit">
    <text evidence="6">Part of the 30S ribosomal subunit.</text>
</comment>
<evidence type="ECO:0000256" key="5">
    <source>
        <dbReference type="ARBA" id="ARBA00023274"/>
    </source>
</evidence>
<dbReference type="STRING" id="1797263.A2397_02995"/>
<dbReference type="Gene3D" id="2.40.50.140">
    <property type="entry name" value="Nucleic acid-binding proteins"/>
    <property type="match status" value="1"/>
</dbReference>
<dbReference type="Proteomes" id="UP000176424">
    <property type="component" value="Unassembled WGS sequence"/>
</dbReference>
<accession>A0A1F4ZTX0</accession>
<proteinExistence type="inferred from homology"/>
<evidence type="ECO:0000256" key="6">
    <source>
        <dbReference type="HAMAP-Rule" id="MF_01345"/>
    </source>
</evidence>
<dbReference type="GO" id="GO:0022627">
    <property type="term" value="C:cytosolic small ribosomal subunit"/>
    <property type="evidence" value="ECO:0007669"/>
    <property type="project" value="UniProtKB-UniRule"/>
</dbReference>
<dbReference type="CDD" id="cd00364">
    <property type="entry name" value="Ribosomal_uS17"/>
    <property type="match status" value="1"/>
</dbReference>
<keyword evidence="2 6" id="KW-0699">rRNA-binding</keyword>
<comment type="caution">
    <text evidence="7">The sequence shown here is derived from an EMBL/GenBank/DDBJ whole genome shotgun (WGS) entry which is preliminary data.</text>
</comment>
<dbReference type="PRINTS" id="PR00973">
    <property type="entry name" value="RIBOSOMALS17"/>
</dbReference>
<gene>
    <name evidence="6" type="primary">rpsQ</name>
    <name evidence="7" type="ORF">A2397_02995</name>
</gene>
<dbReference type="EMBL" id="MEXR01000035">
    <property type="protein sequence ID" value="OGD09276.1"/>
    <property type="molecule type" value="Genomic_DNA"/>
</dbReference>
<dbReference type="HAMAP" id="MF_01345_B">
    <property type="entry name" value="Ribosomal_uS17_B"/>
    <property type="match status" value="1"/>
</dbReference>
<dbReference type="InterPro" id="IPR000266">
    <property type="entry name" value="Ribosomal_uS17"/>
</dbReference>
<comment type="similarity">
    <text evidence="1 6">Belongs to the universal ribosomal protein uS17 family.</text>
</comment>
<keyword evidence="5 6" id="KW-0687">Ribonucleoprotein</keyword>
<comment type="function">
    <text evidence="6">One of the primary rRNA binding proteins, it binds specifically to the 5'-end of 16S ribosomal RNA.</text>
</comment>
<sequence>MKTVTGTVISNKMLKTVVVEETRLVAHPTYHKRTRKNTKYHAHDELGVKVGDVVELVACRPISKTKAWKVKGVVKAYGAT</sequence>
<organism evidence="7 8">
    <name type="scientific">Candidatus Amesbacteria bacterium RIFOXYB1_FULL_44_23</name>
    <dbReference type="NCBI Taxonomy" id="1797263"/>
    <lineage>
        <taxon>Bacteria</taxon>
        <taxon>Candidatus Amesiibacteriota</taxon>
    </lineage>
</organism>
<evidence type="ECO:0000313" key="8">
    <source>
        <dbReference type="Proteomes" id="UP000176424"/>
    </source>
</evidence>
<dbReference type="GO" id="GO:0003735">
    <property type="term" value="F:structural constituent of ribosome"/>
    <property type="evidence" value="ECO:0007669"/>
    <property type="project" value="UniProtKB-UniRule"/>
</dbReference>
<dbReference type="Pfam" id="PF00366">
    <property type="entry name" value="Ribosomal_S17"/>
    <property type="match status" value="1"/>
</dbReference>
<evidence type="ECO:0000256" key="1">
    <source>
        <dbReference type="ARBA" id="ARBA00010254"/>
    </source>
</evidence>
<dbReference type="InterPro" id="IPR012340">
    <property type="entry name" value="NA-bd_OB-fold"/>
</dbReference>
<evidence type="ECO:0000256" key="4">
    <source>
        <dbReference type="ARBA" id="ARBA00022980"/>
    </source>
</evidence>
<reference evidence="7 8" key="1">
    <citation type="journal article" date="2016" name="Nat. Commun.">
        <title>Thousands of microbial genomes shed light on interconnected biogeochemical processes in an aquifer system.</title>
        <authorList>
            <person name="Anantharaman K."/>
            <person name="Brown C.T."/>
            <person name="Hug L.A."/>
            <person name="Sharon I."/>
            <person name="Castelle C.J."/>
            <person name="Probst A.J."/>
            <person name="Thomas B.C."/>
            <person name="Singh A."/>
            <person name="Wilkins M.J."/>
            <person name="Karaoz U."/>
            <person name="Brodie E.L."/>
            <person name="Williams K.H."/>
            <person name="Hubbard S.S."/>
            <person name="Banfield J.F."/>
        </authorList>
    </citation>
    <scope>NUCLEOTIDE SEQUENCE [LARGE SCALE GENOMIC DNA]</scope>
</reference>
<dbReference type="AlphaFoldDB" id="A0A1F4ZTX0"/>
<keyword evidence="3 6" id="KW-0694">RNA-binding</keyword>
<evidence type="ECO:0000256" key="3">
    <source>
        <dbReference type="ARBA" id="ARBA00022884"/>
    </source>
</evidence>